<dbReference type="EMBL" id="DVON01000118">
    <property type="protein sequence ID" value="HIV12589.1"/>
    <property type="molecule type" value="Genomic_DNA"/>
</dbReference>
<feature type="domain" description="Glycoside hydrolase family 2 immunoglobulin-like beta-sandwich" evidence="4">
    <location>
        <begin position="157"/>
        <end position="264"/>
    </location>
</feature>
<dbReference type="InterPro" id="IPR006101">
    <property type="entry name" value="Glyco_hydro_2"/>
</dbReference>
<evidence type="ECO:0000256" key="3">
    <source>
        <dbReference type="ARBA" id="ARBA00023295"/>
    </source>
</evidence>
<dbReference type="SUPFAM" id="SSF49303">
    <property type="entry name" value="beta-Galactosidase/glucuronidase domain"/>
    <property type="match status" value="1"/>
</dbReference>
<protein>
    <submittedName>
        <fullName evidence="8">DUF4982 domain-containing protein</fullName>
    </submittedName>
</protein>
<gene>
    <name evidence="8" type="ORF">IAA63_05540</name>
</gene>
<evidence type="ECO:0000256" key="1">
    <source>
        <dbReference type="ARBA" id="ARBA00007401"/>
    </source>
</evidence>
<sequence>MQRVDFSRNWSFYENNEALSFAFEHPKGHLVDLPHDFIIGKPRSADAPGAAGNGYFGDGQGVYKKVLCIPPEWEGKTILLDIDGAYMNTEVVVNQELLISHPNGYIPFQVDLTGALHKDGQKNLIKIITQSRQPSSRWYSGGGLYRDVCLWVGGPVYVKPWDFFITTPVAEKERALVRVEAEITGGKTPRQLTALCRILDREGICAGEVRQQVTAGEKTSAVFEMELSNPSLWDLDSPYLYRCEILLMEDGIILDTAGDTFGIRKIEVDAARGFRLNGRQIKLKGGCVHHDNGFLGACAYPKAERRKLEILKRVGYNTVRISHYPPSLTFLKLCDEMGMLLMDEAFDVWRMGKVPMDYHLYFEAWWERDIEGMVRRDRNHPSVITYSIGNEITERDGSNDGAAWSARLAGKVRSLDDTRFVVSALCGLNVIDEDPGSEGGGGNFEINLNSSQELWGEKTADFCKPLDIVGYNYLKDIYESTHAQFPDRVMLGTETHAFNTFDYWAMVEKHPYVIGDCIWAAVDYLGEVGAGKLFWEKDPSPRTFMAPYPWRSSWQSDIDLTGEERPQSVYRQIMWGDVGLSGIYTTHPRHYGESFTGYGWHWQDVRDSWTFDDEYLGKPVQTEVYGAGDEAEFLLNGRSLGRVPFEKLKAVMDIPYEPGLLEAVVLKDGRKISRCSLKTAGKMAALMVVPEDAWIAADGRDLGYLRITAVDAKGTRCVEEECQVTVQVEGGGSFVSMGSGNPCTEDQITETVCHFWRGTAIVIVKGMTPGQIRVTVRAKDISGVGVLEAR</sequence>
<dbReference type="InterPro" id="IPR006102">
    <property type="entry name" value="Ig-like_GH2"/>
</dbReference>
<dbReference type="InterPro" id="IPR017853">
    <property type="entry name" value="GH"/>
</dbReference>
<reference evidence="8" key="2">
    <citation type="journal article" date="2021" name="PeerJ">
        <title>Extensive microbial diversity within the chicken gut microbiome revealed by metagenomics and culture.</title>
        <authorList>
            <person name="Gilroy R."/>
            <person name="Ravi A."/>
            <person name="Getino M."/>
            <person name="Pursley I."/>
            <person name="Horton D.L."/>
            <person name="Alikhan N.F."/>
            <person name="Baker D."/>
            <person name="Gharbi K."/>
            <person name="Hall N."/>
            <person name="Watson M."/>
            <person name="Adriaenssens E.M."/>
            <person name="Foster-Nyarko E."/>
            <person name="Jarju S."/>
            <person name="Secka A."/>
            <person name="Antonio M."/>
            <person name="Oren A."/>
            <person name="Chaudhuri R.R."/>
            <person name="La Ragione R."/>
            <person name="Hildebrand F."/>
            <person name="Pallen M.J."/>
        </authorList>
    </citation>
    <scope>NUCLEOTIDE SEQUENCE</scope>
    <source>
        <strain evidence="8">ChiBcec2-4451</strain>
    </source>
</reference>
<dbReference type="InterPro" id="IPR036156">
    <property type="entry name" value="Beta-gal/glucu_dom_sf"/>
</dbReference>
<dbReference type="PANTHER" id="PTHR42732">
    <property type="entry name" value="BETA-GALACTOSIDASE"/>
    <property type="match status" value="1"/>
</dbReference>
<organism evidence="8 9">
    <name type="scientific">Candidatus Pullilachnospira stercoravium</name>
    <dbReference type="NCBI Taxonomy" id="2840913"/>
    <lineage>
        <taxon>Bacteria</taxon>
        <taxon>Bacillati</taxon>
        <taxon>Bacillota</taxon>
        <taxon>Clostridia</taxon>
        <taxon>Lachnospirales</taxon>
        <taxon>Lachnospiraceae</taxon>
        <taxon>Lachnospiraceae incertae sedis</taxon>
        <taxon>Candidatus Pullilachnospira</taxon>
    </lineage>
</organism>
<dbReference type="InterPro" id="IPR013783">
    <property type="entry name" value="Ig-like_fold"/>
</dbReference>
<dbReference type="GO" id="GO:0004553">
    <property type="term" value="F:hydrolase activity, hydrolyzing O-glycosyl compounds"/>
    <property type="evidence" value="ECO:0007669"/>
    <property type="project" value="InterPro"/>
</dbReference>
<dbReference type="Pfam" id="PF16355">
    <property type="entry name" value="DUF4982"/>
    <property type="match status" value="1"/>
</dbReference>
<dbReference type="InterPro" id="IPR032311">
    <property type="entry name" value="DUF4982"/>
</dbReference>
<dbReference type="Gene3D" id="3.20.20.80">
    <property type="entry name" value="Glycosidases"/>
    <property type="match status" value="1"/>
</dbReference>
<name>A0A9D1NTB6_9FIRM</name>
<evidence type="ECO:0000259" key="5">
    <source>
        <dbReference type="Pfam" id="PF02836"/>
    </source>
</evidence>
<evidence type="ECO:0000313" key="9">
    <source>
        <dbReference type="Proteomes" id="UP000886723"/>
    </source>
</evidence>
<dbReference type="Proteomes" id="UP000886723">
    <property type="component" value="Unassembled WGS sequence"/>
</dbReference>
<feature type="domain" description="Glycoside hydrolase family 2" evidence="7">
    <location>
        <begin position="687"/>
        <end position="782"/>
    </location>
</feature>
<keyword evidence="3" id="KW-0326">Glycosidase</keyword>
<reference evidence="8" key="1">
    <citation type="submission" date="2020-10" db="EMBL/GenBank/DDBJ databases">
        <authorList>
            <person name="Gilroy R."/>
        </authorList>
    </citation>
    <scope>NUCLEOTIDE SEQUENCE</scope>
    <source>
        <strain evidence="8">ChiBcec2-4451</strain>
    </source>
</reference>
<keyword evidence="2" id="KW-0378">Hydrolase</keyword>
<feature type="domain" description="DUF4982" evidence="6">
    <location>
        <begin position="617"/>
        <end position="672"/>
    </location>
</feature>
<dbReference type="InterPro" id="IPR006103">
    <property type="entry name" value="Glyco_hydro_2_cat"/>
</dbReference>
<dbReference type="SUPFAM" id="SSF49785">
    <property type="entry name" value="Galactose-binding domain-like"/>
    <property type="match status" value="1"/>
</dbReference>
<evidence type="ECO:0000256" key="2">
    <source>
        <dbReference type="ARBA" id="ARBA00022801"/>
    </source>
</evidence>
<comment type="caution">
    <text evidence="8">The sequence shown here is derived from an EMBL/GenBank/DDBJ whole genome shotgun (WGS) entry which is preliminary data.</text>
</comment>
<dbReference type="Pfam" id="PF18565">
    <property type="entry name" value="Glyco_hydro2_C5"/>
    <property type="match status" value="1"/>
</dbReference>
<dbReference type="Gene3D" id="2.60.40.10">
    <property type="entry name" value="Immunoglobulins"/>
    <property type="match status" value="3"/>
</dbReference>
<comment type="similarity">
    <text evidence="1">Belongs to the glycosyl hydrolase 2 family.</text>
</comment>
<dbReference type="Pfam" id="PF00703">
    <property type="entry name" value="Glyco_hydro_2"/>
    <property type="match status" value="1"/>
</dbReference>
<dbReference type="InterPro" id="IPR040605">
    <property type="entry name" value="Glyco_hydro2_dom5"/>
</dbReference>
<evidence type="ECO:0000259" key="4">
    <source>
        <dbReference type="Pfam" id="PF00703"/>
    </source>
</evidence>
<dbReference type="PRINTS" id="PR00132">
    <property type="entry name" value="GLHYDRLASE2"/>
</dbReference>
<evidence type="ECO:0000259" key="7">
    <source>
        <dbReference type="Pfam" id="PF18565"/>
    </source>
</evidence>
<evidence type="ECO:0000259" key="6">
    <source>
        <dbReference type="Pfam" id="PF16355"/>
    </source>
</evidence>
<dbReference type="Pfam" id="PF02836">
    <property type="entry name" value="Glyco_hydro_2_C"/>
    <property type="match status" value="1"/>
</dbReference>
<proteinExistence type="inferred from homology"/>
<feature type="domain" description="Glycoside hydrolase family 2 catalytic" evidence="5">
    <location>
        <begin position="273"/>
        <end position="421"/>
    </location>
</feature>
<dbReference type="InterPro" id="IPR008979">
    <property type="entry name" value="Galactose-bd-like_sf"/>
</dbReference>
<dbReference type="GO" id="GO:0005975">
    <property type="term" value="P:carbohydrate metabolic process"/>
    <property type="evidence" value="ECO:0007669"/>
    <property type="project" value="InterPro"/>
</dbReference>
<dbReference type="InterPro" id="IPR051913">
    <property type="entry name" value="GH2_Domain-Containing"/>
</dbReference>
<dbReference type="PANTHER" id="PTHR42732:SF1">
    <property type="entry name" value="BETA-MANNOSIDASE"/>
    <property type="match status" value="1"/>
</dbReference>
<dbReference type="Gene3D" id="2.60.120.260">
    <property type="entry name" value="Galactose-binding domain-like"/>
    <property type="match status" value="1"/>
</dbReference>
<evidence type="ECO:0000313" key="8">
    <source>
        <dbReference type="EMBL" id="HIV12589.1"/>
    </source>
</evidence>
<dbReference type="AlphaFoldDB" id="A0A9D1NTB6"/>
<dbReference type="SUPFAM" id="SSF51445">
    <property type="entry name" value="(Trans)glycosidases"/>
    <property type="match status" value="1"/>
</dbReference>
<accession>A0A9D1NTB6</accession>